<protein>
    <submittedName>
        <fullName evidence="3">Uncharacterized protein</fullName>
    </submittedName>
</protein>
<dbReference type="EMBL" id="RCMG01000093">
    <property type="protein sequence ID" value="KAG2863911.1"/>
    <property type="molecule type" value="Genomic_DNA"/>
</dbReference>
<dbReference type="OrthoDB" id="120338at2759"/>
<comment type="caution">
    <text evidence="3">The sequence shown here is derived from an EMBL/GenBank/DDBJ whole genome shotgun (WGS) entry which is preliminary data.</text>
</comment>
<dbReference type="EMBL" id="MJFZ01000096">
    <property type="protein sequence ID" value="RAW38089.1"/>
    <property type="molecule type" value="Genomic_DNA"/>
</dbReference>
<name>A0A329SMT1_9STRA</name>
<sequence>MVGCYSHLLRRYDKHRFAAAVRPSHVAGRGWKGLAERVGLREGRERASMERLSGELRTSVSSAEKIASHGSGGTPLAGVPTDPQVSAAGPVRSASDGEARRGRRASIGENCHGPQLDGGLAILAEGIQNICSLPT</sequence>
<reference evidence="2" key="2">
    <citation type="submission" date="2018-10" db="EMBL/GenBank/DDBJ databases">
        <title>Effector identification in a new, highly contiguous assembly of the strawberry crown rot pathogen Phytophthora cactorum.</title>
        <authorList>
            <person name="Armitage A.D."/>
            <person name="Nellist C.F."/>
            <person name="Bates H."/>
            <person name="Vickerstaff R.J."/>
            <person name="Harrison R.J."/>
        </authorList>
    </citation>
    <scope>NUCLEOTIDE SEQUENCE</scope>
    <source>
        <strain evidence="2">15-7</strain>
    </source>
</reference>
<dbReference type="Proteomes" id="UP000735874">
    <property type="component" value="Unassembled WGS sequence"/>
</dbReference>
<evidence type="ECO:0000256" key="1">
    <source>
        <dbReference type="SAM" id="MobiDB-lite"/>
    </source>
</evidence>
<dbReference type="AlphaFoldDB" id="A0A329SMT1"/>
<accession>A0A329SMT1</accession>
<reference evidence="3 4" key="1">
    <citation type="submission" date="2018-01" db="EMBL/GenBank/DDBJ databases">
        <title>Draft genome of the strawberry crown rot pathogen Phytophthora cactorum.</title>
        <authorList>
            <person name="Armitage A.D."/>
            <person name="Lysoe E."/>
            <person name="Nellist C.F."/>
            <person name="Harrison R.J."/>
            <person name="Brurberg M.B."/>
        </authorList>
    </citation>
    <scope>NUCLEOTIDE SEQUENCE [LARGE SCALE GENOMIC DNA]</scope>
    <source>
        <strain evidence="3 4">10300</strain>
    </source>
</reference>
<organism evidence="3 4">
    <name type="scientific">Phytophthora cactorum</name>
    <dbReference type="NCBI Taxonomy" id="29920"/>
    <lineage>
        <taxon>Eukaryota</taxon>
        <taxon>Sar</taxon>
        <taxon>Stramenopiles</taxon>
        <taxon>Oomycota</taxon>
        <taxon>Peronosporomycetes</taxon>
        <taxon>Peronosporales</taxon>
        <taxon>Peronosporaceae</taxon>
        <taxon>Phytophthora</taxon>
    </lineage>
</organism>
<dbReference type="Proteomes" id="UP000251314">
    <property type="component" value="Unassembled WGS sequence"/>
</dbReference>
<evidence type="ECO:0000313" key="4">
    <source>
        <dbReference type="Proteomes" id="UP000251314"/>
    </source>
</evidence>
<evidence type="ECO:0000313" key="3">
    <source>
        <dbReference type="EMBL" id="RAW38089.1"/>
    </source>
</evidence>
<feature type="region of interest" description="Disordered" evidence="1">
    <location>
        <begin position="42"/>
        <end position="110"/>
    </location>
</feature>
<keyword evidence="4" id="KW-1185">Reference proteome</keyword>
<gene>
    <name evidence="3" type="ORF">PC110_g5651</name>
    <name evidence="2" type="ORF">PC113_g5051</name>
</gene>
<evidence type="ECO:0000313" key="2">
    <source>
        <dbReference type="EMBL" id="KAG2863911.1"/>
    </source>
</evidence>
<dbReference type="VEuPathDB" id="FungiDB:PC110_g5651"/>
<proteinExistence type="predicted"/>
<feature type="compositionally biased region" description="Basic and acidic residues" evidence="1">
    <location>
        <begin position="42"/>
        <end position="54"/>
    </location>
</feature>